<name>A0ABT1XYV0_LACLE</name>
<organism evidence="1 2">
    <name type="scientific">Lactobacillus leichmannii</name>
    <dbReference type="NCBI Taxonomy" id="28039"/>
    <lineage>
        <taxon>Bacteria</taxon>
        <taxon>Bacillati</taxon>
        <taxon>Bacillota</taxon>
        <taxon>Bacilli</taxon>
        <taxon>Lactobacillales</taxon>
        <taxon>Lactobacillaceae</taxon>
        <taxon>Lactobacillus</taxon>
    </lineage>
</organism>
<reference evidence="1 2" key="1">
    <citation type="submission" date="2018-07" db="EMBL/GenBank/DDBJ databases">
        <title>Genome sequencing and assembly of Lactobacillus leichmannii.</title>
        <authorList>
            <person name="Rong J.-C."/>
            <person name="Li M.-Y."/>
            <person name="Zhang Q.-F."/>
            <person name="Chi N.-Y."/>
        </authorList>
    </citation>
    <scope>NUCLEOTIDE SEQUENCE [LARGE SCALE GENOMIC DNA]</scope>
    <source>
        <strain evidence="1 2">JCM 1148</strain>
    </source>
</reference>
<dbReference type="Proteomes" id="UP001524940">
    <property type="component" value="Unassembled WGS sequence"/>
</dbReference>
<protein>
    <submittedName>
        <fullName evidence="1">Uncharacterized protein</fullName>
    </submittedName>
</protein>
<evidence type="ECO:0000313" key="1">
    <source>
        <dbReference type="EMBL" id="MCR5971809.1"/>
    </source>
</evidence>
<evidence type="ECO:0000313" key="2">
    <source>
        <dbReference type="Proteomes" id="UP001524940"/>
    </source>
</evidence>
<proteinExistence type="predicted"/>
<accession>A0ABT1XYV0</accession>
<gene>
    <name evidence="1" type="ORF">DS743_08505</name>
</gene>
<sequence>MKVRRRAMYKALRLYYFLADIVGYPPCNIGGCSSLALPVPRQLADADPHVRSNLSLNAEKKEQAKKPLITLASSRLFS</sequence>
<comment type="caution">
    <text evidence="1">The sequence shown here is derived from an EMBL/GenBank/DDBJ whole genome shotgun (WGS) entry which is preliminary data.</text>
</comment>
<dbReference type="RefSeq" id="WP_072544266.1">
    <property type="nucleotide sequence ID" value="NZ_QOCY01000054.1"/>
</dbReference>
<dbReference type="EMBL" id="QOCY01000054">
    <property type="protein sequence ID" value="MCR5971809.1"/>
    <property type="molecule type" value="Genomic_DNA"/>
</dbReference>
<keyword evidence="2" id="KW-1185">Reference proteome</keyword>